<evidence type="ECO:0000256" key="5">
    <source>
        <dbReference type="ARBA" id="ARBA00023242"/>
    </source>
</evidence>
<evidence type="ECO:0008006" key="8">
    <source>
        <dbReference type="Google" id="ProtNLM"/>
    </source>
</evidence>
<keyword evidence="4" id="KW-0862">Zinc</keyword>
<organism evidence="6 7">
    <name type="scientific">Rhizophagus clarus</name>
    <dbReference type="NCBI Taxonomy" id="94130"/>
    <lineage>
        <taxon>Eukaryota</taxon>
        <taxon>Fungi</taxon>
        <taxon>Fungi incertae sedis</taxon>
        <taxon>Mucoromycota</taxon>
        <taxon>Glomeromycotina</taxon>
        <taxon>Glomeromycetes</taxon>
        <taxon>Glomerales</taxon>
        <taxon>Glomeraceae</taxon>
        <taxon>Rhizophagus</taxon>
    </lineage>
</organism>
<protein>
    <recommendedName>
        <fullName evidence="8">DUF659 domain-containing protein</fullName>
    </recommendedName>
</protein>
<dbReference type="EMBL" id="BEXD01003224">
    <property type="protein sequence ID" value="GBC00584.1"/>
    <property type="molecule type" value="Genomic_DNA"/>
</dbReference>
<dbReference type="InterPro" id="IPR012337">
    <property type="entry name" value="RNaseH-like_sf"/>
</dbReference>
<dbReference type="AlphaFoldDB" id="A0A2Z6RET9"/>
<evidence type="ECO:0000256" key="1">
    <source>
        <dbReference type="ARBA" id="ARBA00004123"/>
    </source>
</evidence>
<dbReference type="PANTHER" id="PTHR46481:SF10">
    <property type="entry name" value="ZINC FINGER BED DOMAIN-CONTAINING PROTEIN 39"/>
    <property type="match status" value="1"/>
</dbReference>
<dbReference type="PANTHER" id="PTHR46481">
    <property type="entry name" value="ZINC FINGER BED DOMAIN-CONTAINING PROTEIN 4"/>
    <property type="match status" value="1"/>
</dbReference>
<accession>A0A2Z6RET9</accession>
<dbReference type="InterPro" id="IPR052035">
    <property type="entry name" value="ZnF_BED_domain_contain"/>
</dbReference>
<evidence type="ECO:0000256" key="4">
    <source>
        <dbReference type="ARBA" id="ARBA00022833"/>
    </source>
</evidence>
<dbReference type="GO" id="GO:0008270">
    <property type="term" value="F:zinc ion binding"/>
    <property type="evidence" value="ECO:0007669"/>
    <property type="project" value="UniProtKB-KW"/>
</dbReference>
<keyword evidence="5" id="KW-0539">Nucleus</keyword>
<evidence type="ECO:0000256" key="3">
    <source>
        <dbReference type="ARBA" id="ARBA00022771"/>
    </source>
</evidence>
<evidence type="ECO:0000313" key="7">
    <source>
        <dbReference type="Proteomes" id="UP000247702"/>
    </source>
</evidence>
<dbReference type="Proteomes" id="UP000247702">
    <property type="component" value="Unassembled WGS sequence"/>
</dbReference>
<keyword evidence="3" id="KW-0863">Zinc-finger</keyword>
<comment type="caution">
    <text evidence="6">The sequence shown here is derived from an EMBL/GenBank/DDBJ whole genome shotgun (WGS) entry which is preliminary data.</text>
</comment>
<name>A0A2Z6RET9_9GLOM</name>
<dbReference type="SUPFAM" id="SSF53098">
    <property type="entry name" value="Ribonuclease H-like"/>
    <property type="match status" value="1"/>
</dbReference>
<reference evidence="6 7" key="1">
    <citation type="submission" date="2017-11" db="EMBL/GenBank/DDBJ databases">
        <title>The genome of Rhizophagus clarus HR1 reveals common genetic basis of auxotrophy among arbuscular mycorrhizal fungi.</title>
        <authorList>
            <person name="Kobayashi Y."/>
        </authorList>
    </citation>
    <scope>NUCLEOTIDE SEQUENCE [LARGE SCALE GENOMIC DNA]</scope>
    <source>
        <strain evidence="6 7">HR1</strain>
    </source>
</reference>
<sequence length="311" mass="35588">MAKRPIVDKKIWLHKIGDSNTTNLWHHLEKYHPDKDPKLKKAKILIAEGQSTLDGFVGQTEISPKVLQDSLLDFIDLSGSHSGKNLCNAFVKSCQEFGILEKIFAITSDNASNNDTFIKYLENVCHYCCIAHIMNIALRKLIVKIQLSPQRKKKFARQAEAAGLKKINLILDIFIQATKVVSSAKYPILTTTIPIYNLLIDELESYCDKSSNSDIIIAVKAGLKKLYIYLVATVLDPWLKLNYYEDNKWKQSFIRYAKETAHNIYNTNYAPIADEHSEDIDNDENDEFLDHLFGKQKKSKENEVELYLKTS</sequence>
<keyword evidence="7" id="KW-1185">Reference proteome</keyword>
<keyword evidence="2" id="KW-0479">Metal-binding</keyword>
<evidence type="ECO:0000256" key="2">
    <source>
        <dbReference type="ARBA" id="ARBA00022723"/>
    </source>
</evidence>
<comment type="subcellular location">
    <subcellularLocation>
        <location evidence="1">Nucleus</location>
    </subcellularLocation>
</comment>
<proteinExistence type="predicted"/>
<evidence type="ECO:0000313" key="6">
    <source>
        <dbReference type="EMBL" id="GBC00584.1"/>
    </source>
</evidence>
<gene>
    <name evidence="6" type="ORF">RclHR1_03900001</name>
</gene>
<dbReference type="GO" id="GO:0005634">
    <property type="term" value="C:nucleus"/>
    <property type="evidence" value="ECO:0007669"/>
    <property type="project" value="UniProtKB-SubCell"/>
</dbReference>